<dbReference type="PANTHER" id="PTHR30367">
    <property type="entry name" value="P-HYDROXYBENZOIC ACID EFFLUX PUMP SUBUNIT AAEA-RELATED"/>
    <property type="match status" value="1"/>
</dbReference>
<dbReference type="Pfam" id="PF25917">
    <property type="entry name" value="BSH_RND"/>
    <property type="match status" value="1"/>
</dbReference>
<dbReference type="EMBL" id="CP039852">
    <property type="protein sequence ID" value="QCZ92053.1"/>
    <property type="molecule type" value="Genomic_DNA"/>
</dbReference>
<keyword evidence="5" id="KW-0175">Coiled coil</keyword>
<evidence type="ECO:0000256" key="2">
    <source>
        <dbReference type="ARBA" id="ARBA00022692"/>
    </source>
</evidence>
<evidence type="ECO:0000256" key="3">
    <source>
        <dbReference type="ARBA" id="ARBA00022989"/>
    </source>
</evidence>
<dbReference type="NCBIfam" id="TIGR01730">
    <property type="entry name" value="RND_mfp"/>
    <property type="match status" value="1"/>
</dbReference>
<dbReference type="GO" id="GO:0016020">
    <property type="term" value="C:membrane"/>
    <property type="evidence" value="ECO:0007669"/>
    <property type="project" value="InterPro"/>
</dbReference>
<feature type="domain" description="Multidrug resistance protein MdtA-like barrel-sandwich hybrid" evidence="7">
    <location>
        <begin position="44"/>
        <end position="179"/>
    </location>
</feature>
<evidence type="ECO:0000256" key="4">
    <source>
        <dbReference type="ARBA" id="ARBA00023136"/>
    </source>
</evidence>
<feature type="transmembrane region" description="Helical" evidence="6">
    <location>
        <begin position="6"/>
        <end position="25"/>
    </location>
</feature>
<keyword evidence="4 6" id="KW-0472">Membrane</keyword>
<comment type="similarity">
    <text evidence="1">Belongs to the membrane fusion protein (MFP) (TC 8.A.1) family.</text>
</comment>
<evidence type="ECO:0000313" key="10">
    <source>
        <dbReference type="Proteomes" id="UP000304912"/>
    </source>
</evidence>
<dbReference type="AlphaFoldDB" id="A0A5B7Y9L4"/>
<organism evidence="9 10">
    <name type="scientific">Salinimonas iocasae</name>
    <dbReference type="NCBI Taxonomy" id="2572577"/>
    <lineage>
        <taxon>Bacteria</taxon>
        <taxon>Pseudomonadati</taxon>
        <taxon>Pseudomonadota</taxon>
        <taxon>Gammaproteobacteria</taxon>
        <taxon>Alteromonadales</taxon>
        <taxon>Alteromonadaceae</taxon>
        <taxon>Alteromonas/Salinimonas group</taxon>
        <taxon>Salinimonas</taxon>
    </lineage>
</organism>
<name>A0A5B7Y9L4_9ALTE</name>
<evidence type="ECO:0000259" key="8">
    <source>
        <dbReference type="Pfam" id="PF25963"/>
    </source>
</evidence>
<dbReference type="InterPro" id="IPR050393">
    <property type="entry name" value="MFP_Efflux_Pump"/>
</dbReference>
<protein>
    <submittedName>
        <fullName evidence="9">HlyD family secretion protein</fullName>
    </submittedName>
</protein>
<keyword evidence="10" id="KW-1185">Reference proteome</keyword>
<sequence>MGTVIRIIITLIIVALAVLAGRWVWDRYLHAPWTRDGRVQAQITTISPDVSGWVTELSVTDNQKVEKGQLLFTIDDARYQAAIDEQRAAREAKELAWQLAQHEYQRRKGLAKNNTISQEELEITRMNAEAARAEYNLANAKLNTLQLNLQRTRVKAPQAGTIVNLDLREGNYVSQGKPVLSLVKKGSFYVTGYFEETKLSLIHEGQRATISLMSNEQPLTGKVVSIGEAIADTNIHRNEQLLPRVQQTFNWVRLAQRVPVDIELDPVPDNVRLVAGTTASIHLNEQ</sequence>
<feature type="coiled-coil region" evidence="5">
    <location>
        <begin position="116"/>
        <end position="148"/>
    </location>
</feature>
<dbReference type="SUPFAM" id="SSF111369">
    <property type="entry name" value="HlyD-like secretion proteins"/>
    <property type="match status" value="1"/>
</dbReference>
<feature type="domain" description="p-hydroxybenzoic acid efflux pump subunit AaeA-like beta-barrel" evidence="8">
    <location>
        <begin position="187"/>
        <end position="283"/>
    </location>
</feature>
<evidence type="ECO:0000256" key="5">
    <source>
        <dbReference type="SAM" id="Coils"/>
    </source>
</evidence>
<dbReference type="InterPro" id="IPR058625">
    <property type="entry name" value="MdtA-like_BSH"/>
</dbReference>
<dbReference type="InterPro" id="IPR006143">
    <property type="entry name" value="RND_pump_MFP"/>
</dbReference>
<dbReference type="GO" id="GO:0022857">
    <property type="term" value="F:transmembrane transporter activity"/>
    <property type="evidence" value="ECO:0007669"/>
    <property type="project" value="InterPro"/>
</dbReference>
<dbReference type="InterPro" id="IPR058634">
    <property type="entry name" value="AaeA-lik-b-barrel"/>
</dbReference>
<accession>A0A5B7Y9L4</accession>
<dbReference type="RefSeq" id="WP_139754816.1">
    <property type="nucleotide sequence ID" value="NZ_CP039852.1"/>
</dbReference>
<evidence type="ECO:0000313" key="9">
    <source>
        <dbReference type="EMBL" id="QCZ92053.1"/>
    </source>
</evidence>
<dbReference type="KEGG" id="salk:FBQ74_00545"/>
<dbReference type="Gene3D" id="2.40.30.170">
    <property type="match status" value="1"/>
</dbReference>
<evidence type="ECO:0000256" key="1">
    <source>
        <dbReference type="ARBA" id="ARBA00009477"/>
    </source>
</evidence>
<keyword evidence="2 6" id="KW-0812">Transmembrane</keyword>
<dbReference type="Pfam" id="PF25963">
    <property type="entry name" value="Beta-barrel_AAEA"/>
    <property type="match status" value="1"/>
</dbReference>
<dbReference type="PANTHER" id="PTHR30367:SF12">
    <property type="entry name" value="P-HYDROXYBENZOIC ACID EFFLUX PUMP SUBUNIT AAEA"/>
    <property type="match status" value="1"/>
</dbReference>
<keyword evidence="3 6" id="KW-1133">Transmembrane helix</keyword>
<dbReference type="OrthoDB" id="9811754at2"/>
<evidence type="ECO:0000256" key="6">
    <source>
        <dbReference type="SAM" id="Phobius"/>
    </source>
</evidence>
<reference evidence="9 10" key="1">
    <citation type="submission" date="2019-04" db="EMBL/GenBank/DDBJ databases">
        <title>Salinimonas iocasae sp. nov., a halophilic bacterium isolated from the outer tube casing of tubeworms in Okinawa Trough.</title>
        <authorList>
            <person name="Zhang H."/>
            <person name="Wang H."/>
            <person name="Li C."/>
        </authorList>
    </citation>
    <scope>NUCLEOTIDE SEQUENCE [LARGE SCALE GENOMIC DNA]</scope>
    <source>
        <strain evidence="9 10">KX18D6</strain>
    </source>
</reference>
<dbReference type="Gene3D" id="2.40.50.100">
    <property type="match status" value="1"/>
</dbReference>
<evidence type="ECO:0000259" key="7">
    <source>
        <dbReference type="Pfam" id="PF25917"/>
    </source>
</evidence>
<proteinExistence type="inferred from homology"/>
<gene>
    <name evidence="9" type="ORF">FBQ74_00545</name>
</gene>
<dbReference type="Proteomes" id="UP000304912">
    <property type="component" value="Chromosome"/>
</dbReference>